<dbReference type="InterPro" id="IPR050378">
    <property type="entry name" value="Metallo-dep_Hydrolases_sf"/>
</dbReference>
<dbReference type="Gene3D" id="3.20.20.140">
    <property type="entry name" value="Metal-dependent hydrolases"/>
    <property type="match status" value="1"/>
</dbReference>
<keyword evidence="4" id="KW-1185">Reference proteome</keyword>
<accession>A0ABR7NVM4</accession>
<dbReference type="InterPro" id="IPR032466">
    <property type="entry name" value="Metal_Hydrolase"/>
</dbReference>
<evidence type="ECO:0000256" key="1">
    <source>
        <dbReference type="ARBA" id="ARBA00001947"/>
    </source>
</evidence>
<dbReference type="RefSeq" id="WP_262427669.1">
    <property type="nucleotide sequence ID" value="NZ_JACRTJ010000019.1"/>
</dbReference>
<dbReference type="Pfam" id="PF01979">
    <property type="entry name" value="Amidohydro_1"/>
    <property type="match status" value="1"/>
</dbReference>
<comment type="caution">
    <text evidence="3">The sequence shown here is derived from an EMBL/GenBank/DDBJ whole genome shotgun (WGS) entry which is preliminary data.</text>
</comment>
<feature type="domain" description="Amidohydrolase-related" evidence="2">
    <location>
        <begin position="281"/>
        <end position="372"/>
    </location>
</feature>
<dbReference type="PANTHER" id="PTHR11647:SF1">
    <property type="entry name" value="COLLAPSIN RESPONSE MEDIATOR PROTEIN"/>
    <property type="match status" value="1"/>
</dbReference>
<dbReference type="Gene3D" id="2.30.40.10">
    <property type="entry name" value="Urease, subunit C, domain 1"/>
    <property type="match status" value="1"/>
</dbReference>
<evidence type="ECO:0000313" key="3">
    <source>
        <dbReference type="EMBL" id="MBC8599412.1"/>
    </source>
</evidence>
<dbReference type="InterPro" id="IPR006680">
    <property type="entry name" value="Amidohydro-rel"/>
</dbReference>
<name>A0ABR7NVM4_9FIRM</name>
<dbReference type="PANTHER" id="PTHR11647">
    <property type="entry name" value="HYDRANTOINASE/DIHYDROPYRIMIDINASE FAMILY MEMBER"/>
    <property type="match status" value="1"/>
</dbReference>
<proteinExistence type="predicted"/>
<comment type="cofactor">
    <cofactor evidence="1">
        <name>Zn(2+)</name>
        <dbReference type="ChEBI" id="CHEBI:29105"/>
    </cofactor>
</comment>
<reference evidence="3 4" key="1">
    <citation type="submission" date="2020-08" db="EMBL/GenBank/DDBJ databases">
        <title>Genome public.</title>
        <authorList>
            <person name="Liu C."/>
            <person name="Sun Q."/>
        </authorList>
    </citation>
    <scope>NUCLEOTIDE SEQUENCE [LARGE SCALE GENOMIC DNA]</scope>
    <source>
        <strain evidence="3 4">BX10</strain>
    </source>
</reference>
<evidence type="ECO:0000313" key="4">
    <source>
        <dbReference type="Proteomes" id="UP000647491"/>
    </source>
</evidence>
<gene>
    <name evidence="3" type="ORF">H8708_09280</name>
</gene>
<dbReference type="SUPFAM" id="SSF51338">
    <property type="entry name" value="Composite domain of metallo-dependent hydrolases"/>
    <property type="match status" value="1"/>
</dbReference>
<organism evidence="3 4">
    <name type="scientific">Enterocloster hominis</name>
    <name type="common">ex Liu et al. 2021</name>
    <dbReference type="NCBI Taxonomy" id="2763663"/>
    <lineage>
        <taxon>Bacteria</taxon>
        <taxon>Bacillati</taxon>
        <taxon>Bacillota</taxon>
        <taxon>Clostridia</taxon>
        <taxon>Lachnospirales</taxon>
        <taxon>Lachnospiraceae</taxon>
        <taxon>Enterocloster</taxon>
    </lineage>
</organism>
<dbReference type="Proteomes" id="UP000647491">
    <property type="component" value="Unassembled WGS sequence"/>
</dbReference>
<sequence length="377" mass="41048">MLIKNCMLIDGADIFEEMKDIRIVNGKIKEVADCLMPEGDEGIIDAEGALVTPGIVEPSCQVGISSQIHRFEENDANEEGPIVPELRAYDALNFEDEGFSMALRAGVTTVVTGPGNGNLIGGTCAALKTAGASREKRIIKPEAAYRFVLTSGPRKRYGGKNRAPQTRLASAAMIRDILFKAKEYARKEKAGESQEFRLELAALSRVFDGMPVQMAAMKANDMETAVRIGEEFGLNYVLTMAYDASQVIRDLDRKDLRFIIGPLYGTSFSVEENGKSLSLGAELEKEGVHAAISTGHPEMNLEILSTQLILMTDRGLSRKEAIRGVTAYPAEYMGISSRVGTLEPGKDADLVIWDGDPLEYDGGVKRLFIDGEEIALS</sequence>
<dbReference type="InterPro" id="IPR011059">
    <property type="entry name" value="Metal-dep_hydrolase_composite"/>
</dbReference>
<evidence type="ECO:0000259" key="2">
    <source>
        <dbReference type="Pfam" id="PF01979"/>
    </source>
</evidence>
<dbReference type="EMBL" id="JACRTJ010000019">
    <property type="protein sequence ID" value="MBC8599412.1"/>
    <property type="molecule type" value="Genomic_DNA"/>
</dbReference>
<protein>
    <submittedName>
        <fullName evidence="3">Amidohydrolase family protein</fullName>
    </submittedName>
</protein>
<dbReference type="SUPFAM" id="SSF51556">
    <property type="entry name" value="Metallo-dependent hydrolases"/>
    <property type="match status" value="1"/>
</dbReference>